<evidence type="ECO:0000313" key="1">
    <source>
        <dbReference type="EMBL" id="CAG8789276.1"/>
    </source>
</evidence>
<accession>A0ACA9RF90</accession>
<gene>
    <name evidence="1" type="ORF">RPERSI_LOCUS18859</name>
</gene>
<name>A0ACA9RF90_9GLOM</name>
<proteinExistence type="predicted"/>
<keyword evidence="2" id="KW-1185">Reference proteome</keyword>
<reference evidence="1" key="1">
    <citation type="submission" date="2021-06" db="EMBL/GenBank/DDBJ databases">
        <authorList>
            <person name="Kallberg Y."/>
            <person name="Tangrot J."/>
            <person name="Rosling A."/>
        </authorList>
    </citation>
    <scope>NUCLEOTIDE SEQUENCE</scope>
    <source>
        <strain evidence="1">MA461A</strain>
    </source>
</reference>
<protein>
    <submittedName>
        <fullName evidence="1">36978_t:CDS:1</fullName>
    </submittedName>
</protein>
<dbReference type="EMBL" id="CAJVQC010050599">
    <property type="protein sequence ID" value="CAG8789276.1"/>
    <property type="molecule type" value="Genomic_DNA"/>
</dbReference>
<organism evidence="1 2">
    <name type="scientific">Racocetra persica</name>
    <dbReference type="NCBI Taxonomy" id="160502"/>
    <lineage>
        <taxon>Eukaryota</taxon>
        <taxon>Fungi</taxon>
        <taxon>Fungi incertae sedis</taxon>
        <taxon>Mucoromycota</taxon>
        <taxon>Glomeromycotina</taxon>
        <taxon>Glomeromycetes</taxon>
        <taxon>Diversisporales</taxon>
        <taxon>Gigasporaceae</taxon>
        <taxon>Racocetra</taxon>
    </lineage>
</organism>
<sequence length="93" mass="10608">MVYEMPSGNMEEVLEFFNVTSDYSLENIKGEELIKRYELPVSSARYNPDAYIKPLDIIKVFGEGGSLRHACVYLGNKKFAHSLGKDNEAWVED</sequence>
<dbReference type="Proteomes" id="UP000789920">
    <property type="component" value="Unassembled WGS sequence"/>
</dbReference>
<comment type="caution">
    <text evidence="1">The sequence shown here is derived from an EMBL/GenBank/DDBJ whole genome shotgun (WGS) entry which is preliminary data.</text>
</comment>
<evidence type="ECO:0000313" key="2">
    <source>
        <dbReference type="Proteomes" id="UP000789920"/>
    </source>
</evidence>